<protein>
    <submittedName>
        <fullName evidence="2">Uncharacterized protein</fullName>
    </submittedName>
</protein>
<accession>X1SGH7</accession>
<feature type="compositionally biased region" description="Polar residues" evidence="1">
    <location>
        <begin position="26"/>
        <end position="35"/>
    </location>
</feature>
<comment type="caution">
    <text evidence="2">The sequence shown here is derived from an EMBL/GenBank/DDBJ whole genome shotgun (WGS) entry which is preliminary data.</text>
</comment>
<feature type="compositionally biased region" description="Polar residues" evidence="1">
    <location>
        <begin position="1"/>
        <end position="16"/>
    </location>
</feature>
<organism evidence="2">
    <name type="scientific">marine sediment metagenome</name>
    <dbReference type="NCBI Taxonomy" id="412755"/>
    <lineage>
        <taxon>unclassified sequences</taxon>
        <taxon>metagenomes</taxon>
        <taxon>ecological metagenomes</taxon>
    </lineage>
</organism>
<gene>
    <name evidence="2" type="ORF">S12H4_24463</name>
</gene>
<dbReference type="AlphaFoldDB" id="X1SGH7"/>
<dbReference type="EMBL" id="BARW01013287">
    <property type="protein sequence ID" value="GAI78256.1"/>
    <property type="molecule type" value="Genomic_DNA"/>
</dbReference>
<evidence type="ECO:0000256" key="1">
    <source>
        <dbReference type="SAM" id="MobiDB-lite"/>
    </source>
</evidence>
<evidence type="ECO:0000313" key="2">
    <source>
        <dbReference type="EMBL" id="GAI78256.1"/>
    </source>
</evidence>
<proteinExistence type="predicted"/>
<name>X1SGH7_9ZZZZ</name>
<feature type="non-terminal residue" evidence="2">
    <location>
        <position position="35"/>
    </location>
</feature>
<sequence length="35" mass="3918">MTTTIIDQEETSCQPPTGTPPYFSPSYDQRTISPQ</sequence>
<reference evidence="2" key="1">
    <citation type="journal article" date="2014" name="Front. Microbiol.">
        <title>High frequency of phylogenetically diverse reductive dehalogenase-homologous genes in deep subseafloor sedimentary metagenomes.</title>
        <authorList>
            <person name="Kawai M."/>
            <person name="Futagami T."/>
            <person name="Toyoda A."/>
            <person name="Takaki Y."/>
            <person name="Nishi S."/>
            <person name="Hori S."/>
            <person name="Arai W."/>
            <person name="Tsubouchi T."/>
            <person name="Morono Y."/>
            <person name="Uchiyama I."/>
            <person name="Ito T."/>
            <person name="Fujiyama A."/>
            <person name="Inagaki F."/>
            <person name="Takami H."/>
        </authorList>
    </citation>
    <scope>NUCLEOTIDE SEQUENCE</scope>
    <source>
        <strain evidence="2">Expedition CK06-06</strain>
    </source>
</reference>
<feature type="region of interest" description="Disordered" evidence="1">
    <location>
        <begin position="1"/>
        <end position="35"/>
    </location>
</feature>